<comment type="caution">
    <text evidence="1">The sequence shown here is derived from an EMBL/GenBank/DDBJ whole genome shotgun (WGS) entry which is preliminary data.</text>
</comment>
<evidence type="ECO:0000313" key="1">
    <source>
        <dbReference type="EMBL" id="CNE11927.1"/>
    </source>
</evidence>
<proteinExistence type="predicted"/>
<organism evidence="1 2">
    <name type="scientific">Yersinia nurmii</name>
    <dbReference type="NCBI Taxonomy" id="685706"/>
    <lineage>
        <taxon>Bacteria</taxon>
        <taxon>Pseudomonadati</taxon>
        <taxon>Pseudomonadota</taxon>
        <taxon>Gammaproteobacteria</taxon>
        <taxon>Enterobacterales</taxon>
        <taxon>Yersiniaceae</taxon>
        <taxon>Yersinia</taxon>
    </lineage>
</organism>
<keyword evidence="2" id="KW-1185">Reference proteome</keyword>
<evidence type="ECO:0000313" key="2">
    <source>
        <dbReference type="Proteomes" id="UP000040578"/>
    </source>
</evidence>
<reference evidence="1 2" key="1">
    <citation type="submission" date="2015-03" db="EMBL/GenBank/DDBJ databases">
        <authorList>
            <consortium name="Pathogen Informatics"/>
            <person name="Murphy D."/>
        </authorList>
    </citation>
    <scope>NUCLEOTIDE SEQUENCE [LARGE SCALE GENOMIC DNA]</scope>
    <source>
        <strain evidence="2">type strain: CIP110231</strain>
    </source>
</reference>
<sequence length="36" mass="4446">MLKEREKDFFTQRFRRQSDVMMTSSRTVPRVKLGQR</sequence>
<accession>A0ABM9S4C7</accession>
<gene>
    <name evidence="1" type="ORF">ERS137967_00800</name>
</gene>
<name>A0ABM9S4C7_9GAMM</name>
<dbReference type="EMBL" id="CPYD01000002">
    <property type="protein sequence ID" value="CNE11927.1"/>
    <property type="molecule type" value="Genomic_DNA"/>
</dbReference>
<protein>
    <submittedName>
        <fullName evidence="1">Uncharacterized protein</fullName>
    </submittedName>
</protein>
<dbReference type="Proteomes" id="UP000040578">
    <property type="component" value="Unassembled WGS sequence"/>
</dbReference>